<dbReference type="Proteomes" id="UP000254337">
    <property type="component" value="Chromosome"/>
</dbReference>
<dbReference type="PROSITE" id="PS51257">
    <property type="entry name" value="PROKAR_LIPOPROTEIN"/>
    <property type="match status" value="1"/>
</dbReference>
<dbReference type="EC" id="2.7.13.3" evidence="3"/>
<keyword evidence="5" id="KW-0808">Transferase</keyword>
<dbReference type="InterPro" id="IPR036890">
    <property type="entry name" value="HATPase_C_sf"/>
</dbReference>
<evidence type="ECO:0000259" key="10">
    <source>
        <dbReference type="PROSITE" id="PS50109"/>
    </source>
</evidence>
<dbReference type="SUPFAM" id="SSF55785">
    <property type="entry name" value="PYP-like sensor domain (PAS domain)"/>
    <property type="match status" value="1"/>
</dbReference>
<dbReference type="KEGG" id="meg:DKB62_09635"/>
<comment type="subcellular location">
    <subcellularLocation>
        <location evidence="2">Membrane</location>
    </subcellularLocation>
</comment>
<evidence type="ECO:0000256" key="2">
    <source>
        <dbReference type="ARBA" id="ARBA00004370"/>
    </source>
</evidence>
<dbReference type="InterPro" id="IPR003661">
    <property type="entry name" value="HisK_dim/P_dom"/>
</dbReference>
<dbReference type="FunFam" id="3.30.565.10:FF:000006">
    <property type="entry name" value="Sensor histidine kinase WalK"/>
    <property type="match status" value="1"/>
</dbReference>
<dbReference type="Pfam" id="PF00512">
    <property type="entry name" value="HisKA"/>
    <property type="match status" value="1"/>
</dbReference>
<dbReference type="Pfam" id="PF02518">
    <property type="entry name" value="HATPase_c"/>
    <property type="match status" value="1"/>
</dbReference>
<dbReference type="InterPro" id="IPR035965">
    <property type="entry name" value="PAS-like_dom_sf"/>
</dbReference>
<dbReference type="GO" id="GO:0016036">
    <property type="term" value="P:cellular response to phosphate starvation"/>
    <property type="evidence" value="ECO:0007669"/>
    <property type="project" value="TreeGrafter"/>
</dbReference>
<evidence type="ECO:0000256" key="3">
    <source>
        <dbReference type="ARBA" id="ARBA00012438"/>
    </source>
</evidence>
<dbReference type="SUPFAM" id="SSF47384">
    <property type="entry name" value="Homodimeric domain of signal transducing histidine kinase"/>
    <property type="match status" value="1"/>
</dbReference>
<comment type="catalytic activity">
    <reaction evidence="1">
        <text>ATP + protein L-histidine = ADP + protein N-phospho-L-histidine.</text>
        <dbReference type="EC" id="2.7.13.3"/>
    </reaction>
</comment>
<evidence type="ECO:0000256" key="7">
    <source>
        <dbReference type="ARBA" id="ARBA00023012"/>
    </source>
</evidence>
<dbReference type="SMART" id="SM00387">
    <property type="entry name" value="HATPase_c"/>
    <property type="match status" value="1"/>
</dbReference>
<dbReference type="FunFam" id="1.10.287.130:FF:000001">
    <property type="entry name" value="Two-component sensor histidine kinase"/>
    <property type="match status" value="1"/>
</dbReference>
<dbReference type="InterPro" id="IPR003594">
    <property type="entry name" value="HATPase_dom"/>
</dbReference>
<evidence type="ECO:0000256" key="9">
    <source>
        <dbReference type="SAM" id="Phobius"/>
    </source>
</evidence>
<keyword evidence="12" id="KW-1185">Reference proteome</keyword>
<dbReference type="Gene3D" id="3.30.450.20">
    <property type="entry name" value="PAS domain"/>
    <property type="match status" value="1"/>
</dbReference>
<dbReference type="GO" id="GO:0000155">
    <property type="term" value="F:phosphorelay sensor kinase activity"/>
    <property type="evidence" value="ECO:0007669"/>
    <property type="project" value="InterPro"/>
</dbReference>
<dbReference type="InterPro" id="IPR036097">
    <property type="entry name" value="HisK_dim/P_sf"/>
</dbReference>
<feature type="transmembrane region" description="Helical" evidence="9">
    <location>
        <begin position="147"/>
        <end position="170"/>
    </location>
</feature>
<dbReference type="AlphaFoldDB" id="A0A346B110"/>
<dbReference type="GO" id="GO:0004721">
    <property type="term" value="F:phosphoprotein phosphatase activity"/>
    <property type="evidence" value="ECO:0007669"/>
    <property type="project" value="TreeGrafter"/>
</dbReference>
<dbReference type="GO" id="GO:0005886">
    <property type="term" value="C:plasma membrane"/>
    <property type="evidence" value="ECO:0007669"/>
    <property type="project" value="TreeGrafter"/>
</dbReference>
<dbReference type="SMART" id="SM00388">
    <property type="entry name" value="HisKA"/>
    <property type="match status" value="1"/>
</dbReference>
<dbReference type="Gene3D" id="1.10.287.130">
    <property type="match status" value="1"/>
</dbReference>
<gene>
    <name evidence="11" type="ORF">DKB62_09635</name>
</gene>
<accession>A0A346B110</accession>
<dbReference type="PANTHER" id="PTHR45453">
    <property type="entry name" value="PHOSPHATE REGULON SENSOR PROTEIN PHOR"/>
    <property type="match status" value="1"/>
</dbReference>
<dbReference type="SUPFAM" id="SSF55874">
    <property type="entry name" value="ATPase domain of HSP90 chaperone/DNA topoisomerase II/histidine kinase"/>
    <property type="match status" value="1"/>
</dbReference>
<evidence type="ECO:0000313" key="11">
    <source>
        <dbReference type="EMBL" id="AXL21803.1"/>
    </source>
</evidence>
<feature type="domain" description="Histidine kinase" evidence="10">
    <location>
        <begin position="356"/>
        <end position="572"/>
    </location>
</feature>
<organism evidence="11 12">
    <name type="scientific">Megasphaera stantonii</name>
    <dbReference type="NCBI Taxonomy" id="2144175"/>
    <lineage>
        <taxon>Bacteria</taxon>
        <taxon>Bacillati</taxon>
        <taxon>Bacillota</taxon>
        <taxon>Negativicutes</taxon>
        <taxon>Veillonellales</taxon>
        <taxon>Veillonellaceae</taxon>
        <taxon>Megasphaera</taxon>
    </lineage>
</organism>
<evidence type="ECO:0000256" key="8">
    <source>
        <dbReference type="ARBA" id="ARBA00023136"/>
    </source>
</evidence>
<keyword evidence="8 9" id="KW-0472">Membrane</keyword>
<proteinExistence type="predicted"/>
<keyword evidence="4" id="KW-0597">Phosphoprotein</keyword>
<protein>
    <recommendedName>
        <fullName evidence="3">histidine kinase</fullName>
        <ecNumber evidence="3">2.7.13.3</ecNumber>
    </recommendedName>
</protein>
<keyword evidence="6 11" id="KW-0418">Kinase</keyword>
<dbReference type="EMBL" id="CP029462">
    <property type="protein sequence ID" value="AXL21803.1"/>
    <property type="molecule type" value="Genomic_DNA"/>
</dbReference>
<dbReference type="OrthoDB" id="9813151at2"/>
<dbReference type="PRINTS" id="PR00344">
    <property type="entry name" value="BCTRLSENSOR"/>
</dbReference>
<dbReference type="CDD" id="cd00082">
    <property type="entry name" value="HisKA"/>
    <property type="match status" value="1"/>
</dbReference>
<evidence type="ECO:0000256" key="6">
    <source>
        <dbReference type="ARBA" id="ARBA00022777"/>
    </source>
</evidence>
<feature type="transmembrane region" description="Helical" evidence="9">
    <location>
        <begin position="7"/>
        <end position="29"/>
    </location>
</feature>
<evidence type="ECO:0000256" key="4">
    <source>
        <dbReference type="ARBA" id="ARBA00022553"/>
    </source>
</evidence>
<name>A0A346B110_9FIRM</name>
<evidence type="ECO:0000313" key="12">
    <source>
        <dbReference type="Proteomes" id="UP000254337"/>
    </source>
</evidence>
<dbReference type="CDD" id="cd00075">
    <property type="entry name" value="HATPase"/>
    <property type="match status" value="1"/>
</dbReference>
<dbReference type="RefSeq" id="WP_107196188.1">
    <property type="nucleotide sequence ID" value="NZ_CP029462.1"/>
</dbReference>
<dbReference type="InterPro" id="IPR000014">
    <property type="entry name" value="PAS"/>
</dbReference>
<keyword evidence="9" id="KW-0812">Transmembrane</keyword>
<dbReference type="InterPro" id="IPR050351">
    <property type="entry name" value="BphY/WalK/GraS-like"/>
</dbReference>
<keyword evidence="7" id="KW-0902">Two-component regulatory system</keyword>
<dbReference type="PANTHER" id="PTHR45453:SF1">
    <property type="entry name" value="PHOSPHATE REGULON SENSOR PROTEIN PHOR"/>
    <property type="match status" value="1"/>
</dbReference>
<reference evidence="11 12" key="1">
    <citation type="submission" date="2018-05" db="EMBL/GenBank/DDBJ databases">
        <title>Complete genome sequence of Megasphaera sp. AJH120T, isolated from the ceca of a chicken.</title>
        <authorList>
            <person name="Maki J."/>
            <person name="Looft T."/>
        </authorList>
    </citation>
    <scope>NUCLEOTIDE SEQUENCE [LARGE SCALE GENOMIC DNA]</scope>
    <source>
        <strain evidence="11 12">AJH120</strain>
    </source>
</reference>
<dbReference type="Gene3D" id="3.30.565.10">
    <property type="entry name" value="Histidine kinase-like ATPase, C-terminal domain"/>
    <property type="match status" value="1"/>
</dbReference>
<dbReference type="InterPro" id="IPR005467">
    <property type="entry name" value="His_kinase_dom"/>
</dbReference>
<evidence type="ECO:0000256" key="5">
    <source>
        <dbReference type="ARBA" id="ARBA00022679"/>
    </source>
</evidence>
<keyword evidence="9" id="KW-1133">Transmembrane helix</keyword>
<evidence type="ECO:0000256" key="1">
    <source>
        <dbReference type="ARBA" id="ARBA00000085"/>
    </source>
</evidence>
<sequence>MRKKIYVSLLAMGFACMAITVLISGWFFWQAVQRQAAEEMHVVMNVISNTIQKNDDMEAYLQGIADGCEGSLRITWINPDGTIRFESKYDKWQMENHLDRPEVQEALNEAYGTAVRKSHTLSRDLYYMAEQMPDGTILRLSMERESIYSHFLSLLPVVVLLLLCAAVACIKASRMLTASLLNPLRRTVLLMRQIGDPNGISVPASYHVDAELRPLVDKIIDQSQALNQLIHSLEQQRNIVRLMMENLQEGVILTDDTYRILGMNRCAGDILQKKDVSALVGQPLEPFFAEAPWDEIHGHTNLPDVLERKISRDASLYLLTVQSVYQDEEFYGVLFIIDDITEQEHREQLRREFTSNVSHELKTPLTSISGFAEVLSAGLFKSDADVVHFGSLIRKEAKRLLAMIEEIMHLTRIEENREKVHREPVCLPEIIRDIVEFMEPMLVEKKVTVHCTLEQATVLGDKGLLREMAMNLIDNAVKYNLPGGHVYVSVRKRGDHIDFAVKDTGIGIPEDKQKRVFERFYRADTSRSRKISGSGLGLSIVKHIAEYHNGTITLRSKENHGTEIIIHLPSGNL</sequence>
<dbReference type="InterPro" id="IPR004358">
    <property type="entry name" value="Sig_transdc_His_kin-like_C"/>
</dbReference>
<dbReference type="PROSITE" id="PS50109">
    <property type="entry name" value="HIS_KIN"/>
    <property type="match status" value="1"/>
</dbReference>
<dbReference type="Pfam" id="PF13188">
    <property type="entry name" value="PAS_8"/>
    <property type="match status" value="1"/>
</dbReference>